<dbReference type="EMBL" id="CAVNYO010000181">
    <property type="protein sequence ID" value="CAK5272497.1"/>
    <property type="molecule type" value="Genomic_DNA"/>
</dbReference>
<dbReference type="EMBL" id="CAVNYO010000455">
    <property type="protein sequence ID" value="CAK5282526.1"/>
    <property type="molecule type" value="Genomic_DNA"/>
</dbReference>
<proteinExistence type="predicted"/>
<sequence length="148" mass="15436">MPPAEYFIRLQHGIVGGFAPPTPDSVYTLTKTSGLSNISITTAVRPDGTPALQDGAPTSLAGDAPSTDTLVDELYAILQAIPVEQPTGSEDIYGLNTSIAWVSEGFEWFNGGPAGTTGGTSAVQPTEGDRAKFKRAVEIVKELVGEAK</sequence>
<accession>A0AAD2HWD0</accession>
<reference evidence="2" key="1">
    <citation type="submission" date="2023-11" db="EMBL/GenBank/DDBJ databases">
        <authorList>
            <person name="De Vega J J."/>
            <person name="De Vega J J."/>
        </authorList>
    </citation>
    <scope>NUCLEOTIDE SEQUENCE</scope>
</reference>
<evidence type="ECO:0000313" key="1">
    <source>
        <dbReference type="EMBL" id="CAK5272497.1"/>
    </source>
</evidence>
<dbReference type="Proteomes" id="UP001295794">
    <property type="component" value="Unassembled WGS sequence"/>
</dbReference>
<organism evidence="2 3">
    <name type="scientific">Mycena citricolor</name>
    <dbReference type="NCBI Taxonomy" id="2018698"/>
    <lineage>
        <taxon>Eukaryota</taxon>
        <taxon>Fungi</taxon>
        <taxon>Dikarya</taxon>
        <taxon>Basidiomycota</taxon>
        <taxon>Agaricomycotina</taxon>
        <taxon>Agaricomycetes</taxon>
        <taxon>Agaricomycetidae</taxon>
        <taxon>Agaricales</taxon>
        <taxon>Marasmiineae</taxon>
        <taxon>Mycenaceae</taxon>
        <taxon>Mycena</taxon>
    </lineage>
</organism>
<name>A0AAD2HWD0_9AGAR</name>
<evidence type="ECO:0000313" key="3">
    <source>
        <dbReference type="Proteomes" id="UP001295794"/>
    </source>
</evidence>
<protein>
    <submittedName>
        <fullName evidence="2">Uncharacterized protein</fullName>
    </submittedName>
</protein>
<evidence type="ECO:0000313" key="2">
    <source>
        <dbReference type="EMBL" id="CAK5282526.1"/>
    </source>
</evidence>
<keyword evidence="3" id="KW-1185">Reference proteome</keyword>
<comment type="caution">
    <text evidence="2">The sequence shown here is derived from an EMBL/GenBank/DDBJ whole genome shotgun (WGS) entry which is preliminary data.</text>
</comment>
<gene>
    <name evidence="1" type="ORF">MYCIT1_LOCUS18156</name>
    <name evidence="2" type="ORF">MYCIT1_LOCUS34333</name>
</gene>
<dbReference type="AlphaFoldDB" id="A0AAD2HWD0"/>